<dbReference type="AlphaFoldDB" id="M3AHR5"/>
<dbReference type="GeneID" id="19342244"/>
<accession>M3AHR5</accession>
<evidence type="ECO:0000313" key="2">
    <source>
        <dbReference type="EMBL" id="EME77057.1"/>
    </source>
</evidence>
<name>M3AHR5_PSEFD</name>
<dbReference type="HOGENOM" id="CLU_2185115_0_0_1"/>
<protein>
    <submittedName>
        <fullName evidence="2">Uncharacterized protein</fullName>
    </submittedName>
</protein>
<organism evidence="2 3">
    <name type="scientific">Pseudocercospora fijiensis (strain CIRAD86)</name>
    <name type="common">Black leaf streak disease fungus</name>
    <name type="synonym">Mycosphaerella fijiensis</name>
    <dbReference type="NCBI Taxonomy" id="383855"/>
    <lineage>
        <taxon>Eukaryota</taxon>
        <taxon>Fungi</taxon>
        <taxon>Dikarya</taxon>
        <taxon>Ascomycota</taxon>
        <taxon>Pezizomycotina</taxon>
        <taxon>Dothideomycetes</taxon>
        <taxon>Dothideomycetidae</taxon>
        <taxon>Mycosphaerellales</taxon>
        <taxon>Mycosphaerellaceae</taxon>
        <taxon>Pseudocercospora</taxon>
    </lineage>
</organism>
<dbReference type="EMBL" id="KB446571">
    <property type="protein sequence ID" value="EME77057.1"/>
    <property type="molecule type" value="Genomic_DNA"/>
</dbReference>
<dbReference type="Proteomes" id="UP000016932">
    <property type="component" value="Unassembled WGS sequence"/>
</dbReference>
<reference evidence="2 3" key="1">
    <citation type="journal article" date="2012" name="PLoS Pathog.">
        <title>Diverse lifestyles and strategies of plant pathogenesis encoded in the genomes of eighteen Dothideomycetes fungi.</title>
        <authorList>
            <person name="Ohm R.A."/>
            <person name="Feau N."/>
            <person name="Henrissat B."/>
            <person name="Schoch C.L."/>
            <person name="Horwitz B.A."/>
            <person name="Barry K.W."/>
            <person name="Condon B.J."/>
            <person name="Copeland A.C."/>
            <person name="Dhillon B."/>
            <person name="Glaser F."/>
            <person name="Hesse C.N."/>
            <person name="Kosti I."/>
            <person name="LaButti K."/>
            <person name="Lindquist E.A."/>
            <person name="Lucas S."/>
            <person name="Salamov A.A."/>
            <person name="Bradshaw R.E."/>
            <person name="Ciuffetti L."/>
            <person name="Hamelin R.C."/>
            <person name="Kema G.H.J."/>
            <person name="Lawrence C."/>
            <person name="Scott J.A."/>
            <person name="Spatafora J.W."/>
            <person name="Turgeon B.G."/>
            <person name="de Wit P.J.G.M."/>
            <person name="Zhong S."/>
            <person name="Goodwin S.B."/>
            <person name="Grigoriev I.V."/>
        </authorList>
    </citation>
    <scope>NUCLEOTIDE SEQUENCE [LARGE SCALE GENOMIC DNA]</scope>
    <source>
        <strain evidence="2 3">CIRAD86</strain>
    </source>
</reference>
<dbReference type="RefSeq" id="XP_007932382.1">
    <property type="nucleotide sequence ID" value="XM_007934191.1"/>
</dbReference>
<feature type="compositionally biased region" description="Polar residues" evidence="1">
    <location>
        <begin position="12"/>
        <end position="21"/>
    </location>
</feature>
<dbReference type="KEGG" id="pfj:MYCFIDRAFT_84733"/>
<dbReference type="VEuPathDB" id="FungiDB:MYCFIDRAFT_84733"/>
<evidence type="ECO:0000313" key="3">
    <source>
        <dbReference type="Proteomes" id="UP000016932"/>
    </source>
</evidence>
<feature type="region of interest" description="Disordered" evidence="1">
    <location>
        <begin position="1"/>
        <end position="28"/>
    </location>
</feature>
<sequence>MPLKTKRVLLPNSRQTGSAISDNGGDARVSPKTIYRTLTKIVSKGYRLLRLLVYAAVEENALDYIASIDVQHEGGYKSRFSVTNIVIVLTAYYKAYIISFNLSCLVATS</sequence>
<proteinExistence type="predicted"/>
<keyword evidence="3" id="KW-1185">Reference proteome</keyword>
<gene>
    <name evidence="2" type="ORF">MYCFIDRAFT_84733</name>
</gene>
<evidence type="ECO:0000256" key="1">
    <source>
        <dbReference type="SAM" id="MobiDB-lite"/>
    </source>
</evidence>